<proteinExistence type="predicted"/>
<keyword evidence="1" id="KW-0472">Membrane</keyword>
<feature type="transmembrane region" description="Helical" evidence="1">
    <location>
        <begin position="197"/>
        <end position="214"/>
    </location>
</feature>
<keyword evidence="1" id="KW-0812">Transmembrane</keyword>
<comment type="caution">
    <text evidence="2">The sequence shown here is derived from an EMBL/GenBank/DDBJ whole genome shotgun (WGS) entry which is preliminary data.</text>
</comment>
<dbReference type="EMBL" id="BARV01006105">
    <property type="protein sequence ID" value="GAI08085.1"/>
    <property type="molecule type" value="Genomic_DNA"/>
</dbReference>
<keyword evidence="1" id="KW-1133">Transmembrane helix</keyword>
<dbReference type="AlphaFoldDB" id="X1M084"/>
<protein>
    <submittedName>
        <fullName evidence="2">Uncharacterized protein</fullName>
    </submittedName>
</protein>
<gene>
    <name evidence="2" type="ORF">S06H3_12479</name>
</gene>
<reference evidence="2" key="1">
    <citation type="journal article" date="2014" name="Front. Microbiol.">
        <title>High frequency of phylogenetically diverse reductive dehalogenase-homologous genes in deep subseafloor sedimentary metagenomes.</title>
        <authorList>
            <person name="Kawai M."/>
            <person name="Futagami T."/>
            <person name="Toyoda A."/>
            <person name="Takaki Y."/>
            <person name="Nishi S."/>
            <person name="Hori S."/>
            <person name="Arai W."/>
            <person name="Tsubouchi T."/>
            <person name="Morono Y."/>
            <person name="Uchiyama I."/>
            <person name="Ito T."/>
            <person name="Fujiyama A."/>
            <person name="Inagaki F."/>
            <person name="Takami H."/>
        </authorList>
    </citation>
    <scope>NUCLEOTIDE SEQUENCE</scope>
    <source>
        <strain evidence="2">Expedition CK06-06</strain>
    </source>
</reference>
<evidence type="ECO:0000313" key="2">
    <source>
        <dbReference type="EMBL" id="GAI08085.1"/>
    </source>
</evidence>
<accession>X1M084</accession>
<evidence type="ECO:0000256" key="1">
    <source>
        <dbReference type="SAM" id="Phobius"/>
    </source>
</evidence>
<organism evidence="2">
    <name type="scientific">marine sediment metagenome</name>
    <dbReference type="NCBI Taxonomy" id="412755"/>
    <lineage>
        <taxon>unclassified sequences</taxon>
        <taxon>metagenomes</taxon>
        <taxon>ecological metagenomes</taxon>
    </lineage>
</organism>
<feature type="transmembrane region" description="Helical" evidence="1">
    <location>
        <begin position="173"/>
        <end position="191"/>
    </location>
</feature>
<name>X1M084_9ZZZZ</name>
<sequence length="235" mass="26221">MCKCPYLDVNIGKEGEVLISPTEEEKRKLKISKSERLKFEAFEEDPLVQVELKFADGDFGANKTKETKKLKKTEETKYSFLLKPLKAEECILTVVISYVSSVPVPDTIIEKVTIEKKITPEGGPDTIEESEQATIKPESAETMVLEVKTIDLLISVKMFFNMNAREIEFAKKALSPVVAAILLGVALYTGLIERQDFLIGMIFSVITAAGITIADESKEKLPWLKTDKPDDSVEV</sequence>